<dbReference type="EMBL" id="JAACFV010000177">
    <property type="protein sequence ID" value="KAF7503457.1"/>
    <property type="molecule type" value="Genomic_DNA"/>
</dbReference>
<evidence type="ECO:0000313" key="3">
    <source>
        <dbReference type="EMBL" id="KAF7503457.1"/>
    </source>
</evidence>
<dbReference type="GO" id="GO:0006508">
    <property type="term" value="P:proteolysis"/>
    <property type="evidence" value="ECO:0007669"/>
    <property type="project" value="InterPro"/>
</dbReference>
<comment type="caution">
    <text evidence="3">The sequence shown here is derived from an EMBL/GenBank/DDBJ whole genome shotgun (WGS) entry which is preliminary data.</text>
</comment>
<organism evidence="3 4">
    <name type="scientific">Endocarpon pusillum</name>
    <dbReference type="NCBI Taxonomy" id="364733"/>
    <lineage>
        <taxon>Eukaryota</taxon>
        <taxon>Fungi</taxon>
        <taxon>Dikarya</taxon>
        <taxon>Ascomycota</taxon>
        <taxon>Pezizomycotina</taxon>
        <taxon>Eurotiomycetes</taxon>
        <taxon>Chaetothyriomycetidae</taxon>
        <taxon>Verrucariales</taxon>
        <taxon>Verrucariaceae</taxon>
        <taxon>Endocarpon</taxon>
    </lineage>
</organism>
<sequence>MTATLMAKAVHYAKNSWKVDIIVMLSGFKSEDNEMKNAINEAHNARILIFATASNYGNFVNIAFPDRLYINLKLFYMFSTDANAQVLPSFNPSPSSKARYNFAILRENIRLPSLETLLSGTSFATMIRGAIAGRILDFSRHKDNRERIRRIDKLHTVEGMSAVFETMVESAVDNRYHCMSPWKILPLGFNGGEPTQKRLRERAHICETISRALEDMRRR</sequence>
<evidence type="ECO:0000256" key="1">
    <source>
        <dbReference type="ARBA" id="ARBA00022729"/>
    </source>
</evidence>
<protein>
    <recommendedName>
        <fullName evidence="5">Peptidase S8/S53 domain-containing protein</fullName>
    </recommendedName>
</protein>
<evidence type="ECO:0000256" key="2">
    <source>
        <dbReference type="ARBA" id="ARBA00023145"/>
    </source>
</evidence>
<keyword evidence="4" id="KW-1185">Reference proteome</keyword>
<proteinExistence type="predicted"/>
<keyword evidence="1" id="KW-0732">Signal</keyword>
<dbReference type="OrthoDB" id="206201at2759"/>
<accession>A0A8H7DZ70</accession>
<gene>
    <name evidence="3" type="ORF">GJ744_003716</name>
</gene>
<reference evidence="3" key="1">
    <citation type="submission" date="2020-02" db="EMBL/GenBank/DDBJ databases">
        <authorList>
            <person name="Palmer J.M."/>
        </authorList>
    </citation>
    <scope>NUCLEOTIDE SEQUENCE</scope>
    <source>
        <strain evidence="3">EPUS1.4</strain>
        <tissue evidence="3">Thallus</tissue>
    </source>
</reference>
<keyword evidence="2" id="KW-0865">Zymogen</keyword>
<dbReference type="InterPro" id="IPR036852">
    <property type="entry name" value="Peptidase_S8/S53_dom_sf"/>
</dbReference>
<dbReference type="SUPFAM" id="SSF52743">
    <property type="entry name" value="Subtilisin-like"/>
    <property type="match status" value="1"/>
</dbReference>
<evidence type="ECO:0000313" key="4">
    <source>
        <dbReference type="Proteomes" id="UP000606974"/>
    </source>
</evidence>
<dbReference type="GO" id="GO:0004252">
    <property type="term" value="F:serine-type endopeptidase activity"/>
    <property type="evidence" value="ECO:0007669"/>
    <property type="project" value="InterPro"/>
</dbReference>
<dbReference type="Proteomes" id="UP000606974">
    <property type="component" value="Unassembled WGS sequence"/>
</dbReference>
<dbReference type="Gene3D" id="3.40.50.200">
    <property type="entry name" value="Peptidase S8/S53 domain"/>
    <property type="match status" value="1"/>
</dbReference>
<name>A0A8H7DZ70_9EURO</name>
<dbReference type="AlphaFoldDB" id="A0A8H7DZ70"/>
<evidence type="ECO:0008006" key="5">
    <source>
        <dbReference type="Google" id="ProtNLM"/>
    </source>
</evidence>